<evidence type="ECO:0000313" key="3">
    <source>
        <dbReference type="EMBL" id="KAB7890219.1"/>
    </source>
</evidence>
<evidence type="ECO:0000313" key="2">
    <source>
        <dbReference type="EMBL" id="KAB7889898.1"/>
    </source>
</evidence>
<feature type="signal peptide" evidence="1">
    <location>
        <begin position="1"/>
        <end position="21"/>
    </location>
</feature>
<gene>
    <name evidence="3" type="ORF">GBG18_09525</name>
    <name evidence="2" type="ORF">GBG19_04950</name>
</gene>
<proteinExistence type="predicted"/>
<protein>
    <submittedName>
        <fullName evidence="2">Nitrous oxide reductase</fullName>
    </submittedName>
</protein>
<dbReference type="AlphaFoldDB" id="A0A6L4WUV2"/>
<evidence type="ECO:0000256" key="1">
    <source>
        <dbReference type="SAM" id="SignalP"/>
    </source>
</evidence>
<accession>A0A6L4WUV2</accession>
<dbReference type="EMBL" id="WFKK01000009">
    <property type="protein sequence ID" value="KAB7889898.1"/>
    <property type="molecule type" value="Genomic_DNA"/>
</dbReference>
<dbReference type="EMBL" id="WFKJ01000027">
    <property type="protein sequence ID" value="KAB7890219.1"/>
    <property type="molecule type" value="Genomic_DNA"/>
</dbReference>
<organism evidence="2 5">
    <name type="scientific">Poseidonibacter ostreae</name>
    <dbReference type="NCBI Taxonomy" id="2654171"/>
    <lineage>
        <taxon>Bacteria</taxon>
        <taxon>Pseudomonadati</taxon>
        <taxon>Campylobacterota</taxon>
        <taxon>Epsilonproteobacteria</taxon>
        <taxon>Campylobacterales</taxon>
        <taxon>Arcobacteraceae</taxon>
        <taxon>Poseidonibacter</taxon>
    </lineage>
</organism>
<comment type="caution">
    <text evidence="2">The sequence shown here is derived from an EMBL/GenBank/DDBJ whole genome shotgun (WGS) entry which is preliminary data.</text>
</comment>
<name>A0A6L4WUV2_9BACT</name>
<dbReference type="InterPro" id="IPR008719">
    <property type="entry name" value="N2O_reductase_NosL"/>
</dbReference>
<reference evidence="4 5" key="1">
    <citation type="submission" date="2019-10" db="EMBL/GenBank/DDBJ databases">
        <title>Poseidonibacter ostreae sp. nov., isolated from the gut of the Ostrea denselamellosa.</title>
        <authorList>
            <person name="Choi A."/>
        </authorList>
    </citation>
    <scope>NUCLEOTIDE SEQUENCE [LARGE SCALE GENOMIC DNA]</scope>
    <source>
        <strain evidence="2 5">SJOD-M-33</strain>
        <strain evidence="3 4">SJOD-M-5</strain>
    </source>
</reference>
<dbReference type="Proteomes" id="UP000472839">
    <property type="component" value="Unassembled WGS sequence"/>
</dbReference>
<dbReference type="Pfam" id="PF05573">
    <property type="entry name" value="NosL"/>
    <property type="match status" value="2"/>
</dbReference>
<dbReference type="Proteomes" id="UP000461010">
    <property type="component" value="Unassembled WGS sequence"/>
</dbReference>
<sequence>MLKKLLVLFTALILSTSLLNAQDNKMFQTVKPSEATLVKTDSSKSFCNVCGMHLTKFYKTSHATTFKNEKKEQYCSIRCQAHIHNDHADKIKQIEVVDTKSLKLIDAKKATYVVGSSKKGTMSAISKYAFEKKEDALSFQKNFGGEIHSFEETLKIAKDSLSKDTMATTKKRMMMAKKGKKIYSSMCKQDKFPEFNSVGESKQYIIDNNLCKTLKPKMQQAVAIYLYDPVLAANKDKMIKVAKDTKCPVCGMFVSKYPKWVAQIEVKQKHSHYFDGVKDMMKFYFNPSKFKHTHKTQDISKMLVTDYYSLNAINAKSAYYVMGSNIYGPMGEELIPFKTKKEAEDFSKSHFGKKVLKFEEIKEEFLY</sequence>
<evidence type="ECO:0000313" key="5">
    <source>
        <dbReference type="Proteomes" id="UP000472839"/>
    </source>
</evidence>
<dbReference type="Gene3D" id="3.30.70.2050">
    <property type="match status" value="2"/>
</dbReference>
<evidence type="ECO:0000313" key="4">
    <source>
        <dbReference type="Proteomes" id="UP000461010"/>
    </source>
</evidence>
<dbReference type="RefSeq" id="WP_152190544.1">
    <property type="nucleotide sequence ID" value="NZ_WFKI01000056.1"/>
</dbReference>
<dbReference type="SUPFAM" id="SSF160387">
    <property type="entry name" value="NosL/MerB-like"/>
    <property type="match status" value="2"/>
</dbReference>
<keyword evidence="4" id="KW-1185">Reference proteome</keyword>
<dbReference type="PANTHER" id="PTHR41247:SF1">
    <property type="entry name" value="HTH-TYPE TRANSCRIPTIONAL REPRESSOR YCNK"/>
    <property type="match status" value="1"/>
</dbReference>
<keyword evidence="1" id="KW-0732">Signal</keyword>
<feature type="chain" id="PRO_5026767650" evidence="1">
    <location>
        <begin position="22"/>
        <end position="367"/>
    </location>
</feature>
<dbReference type="PANTHER" id="PTHR41247">
    <property type="entry name" value="HTH-TYPE TRANSCRIPTIONAL REPRESSOR YCNK"/>
    <property type="match status" value="1"/>
</dbReference>